<dbReference type="Proteomes" id="UP000091926">
    <property type="component" value="Chromosome"/>
</dbReference>
<feature type="domain" description="Sulfatase-modifying factor enzyme-like" evidence="4">
    <location>
        <begin position="190"/>
        <end position="432"/>
    </location>
</feature>
<name>A0A193GCG9_9BORD</name>
<dbReference type="GO" id="GO:0052699">
    <property type="term" value="P:ergothioneine biosynthetic process"/>
    <property type="evidence" value="ECO:0007669"/>
    <property type="project" value="InterPro"/>
</dbReference>
<dbReference type="InterPro" id="IPR005532">
    <property type="entry name" value="SUMF_dom"/>
</dbReference>
<keyword evidence="1" id="KW-0560">Oxidoreductase</keyword>
<evidence type="ECO:0000259" key="4">
    <source>
        <dbReference type="Pfam" id="PF03781"/>
    </source>
</evidence>
<organism evidence="6 7">
    <name type="scientific">Bordetella flabilis</name>
    <dbReference type="NCBI Taxonomy" id="463014"/>
    <lineage>
        <taxon>Bacteria</taxon>
        <taxon>Pseudomonadati</taxon>
        <taxon>Pseudomonadota</taxon>
        <taxon>Betaproteobacteria</taxon>
        <taxon>Burkholderiales</taxon>
        <taxon>Alcaligenaceae</taxon>
        <taxon>Bordetella</taxon>
    </lineage>
</organism>
<gene>
    <name evidence="6" type="ORF">BAU07_09555</name>
</gene>
<dbReference type="InterPro" id="IPR016187">
    <property type="entry name" value="CTDL_fold"/>
</dbReference>
<sequence>MDTIHPATSRASALDTSACPGATDYTAVRHASLALAEPLSPEDCQAQSMPDASPVKWHLAHTTWFFETFLLQRYAADYVPFHPQYGYLFNSYYNAIGQRHPRPQRGLLTRPPYRDIVAYRDHVDTAMVELTARMRGNTEFEALVVLGLHHEQQHQELILTDVKHLLACNPLRPAYAQGARPRAIRPATTNGWLHHPGGIVRTGHAEASFCFDNEMPAHEVLLRPYELARRPVTQREYLAFIEDDGYRRPEFWLSLGWDAINTHGWHAPLYWEQQDDTWHAFTLHGMEPLDLEAPVVHISYFEADAYARWAGARLPREAEWEQVARRYAGPDTHANMVESGLLHPRAATHDDGVSALQLYGDVWEWTCSPYEPYPGFAAAPGAVGEYNGKFMCNQYVLRGGSCATPRTHIRPTYRNFFPPDARWQFSGFRLARDA</sequence>
<dbReference type="RefSeq" id="WP_066656587.1">
    <property type="nucleotide sequence ID" value="NZ_CBCSCL010000005.1"/>
</dbReference>
<protein>
    <recommendedName>
        <fullName evidence="8">Sulfatase maturase</fullName>
    </recommendedName>
</protein>
<accession>A0A193GCG9</accession>
<dbReference type="InterPro" id="IPR017806">
    <property type="entry name" value="EgtB"/>
</dbReference>
<dbReference type="Pfam" id="PF03781">
    <property type="entry name" value="FGE-sulfatase"/>
    <property type="match status" value="1"/>
</dbReference>
<evidence type="ECO:0000256" key="1">
    <source>
        <dbReference type="ARBA" id="ARBA00023002"/>
    </source>
</evidence>
<evidence type="ECO:0008006" key="8">
    <source>
        <dbReference type="Google" id="ProtNLM"/>
    </source>
</evidence>
<keyword evidence="7" id="KW-1185">Reference proteome</keyword>
<evidence type="ECO:0000256" key="2">
    <source>
        <dbReference type="ARBA" id="ARBA00023004"/>
    </source>
</evidence>
<dbReference type="InterPro" id="IPR024775">
    <property type="entry name" value="DinB-like"/>
</dbReference>
<evidence type="ECO:0000259" key="5">
    <source>
        <dbReference type="Pfam" id="PF12867"/>
    </source>
</evidence>
<reference evidence="6 7" key="1">
    <citation type="submission" date="2016-06" db="EMBL/GenBank/DDBJ databases">
        <title>Complete genome sequences of Bordetella bronchialis and Bordetella flabilis.</title>
        <authorList>
            <person name="LiPuma J.J."/>
            <person name="Spilker T."/>
        </authorList>
    </citation>
    <scope>NUCLEOTIDE SEQUENCE [LARGE SCALE GENOMIC DNA]</scope>
    <source>
        <strain evidence="6 7">AU10664</strain>
    </source>
</reference>
<comment type="pathway">
    <text evidence="3">Amino-acid biosynthesis; ergothioneine biosynthesis.</text>
</comment>
<dbReference type="KEGG" id="bfz:BAU07_09555"/>
<dbReference type="InterPro" id="IPR042095">
    <property type="entry name" value="SUMF_sf"/>
</dbReference>
<proteinExistence type="predicted"/>
<dbReference type="Gene3D" id="3.90.1580.10">
    <property type="entry name" value="paralog of FGE (formylglycine-generating enzyme)"/>
    <property type="match status" value="1"/>
</dbReference>
<dbReference type="NCBIfam" id="TIGR03440">
    <property type="entry name" value="egtB_TIGR03440"/>
    <property type="match status" value="1"/>
</dbReference>
<evidence type="ECO:0000256" key="3">
    <source>
        <dbReference type="ARBA" id="ARBA00037882"/>
    </source>
</evidence>
<dbReference type="STRING" id="463014.BAU07_09555"/>
<feature type="domain" description="DinB-like" evidence="5">
    <location>
        <begin position="25"/>
        <end position="158"/>
    </location>
</feature>
<dbReference type="PANTHER" id="PTHR23150:SF36">
    <property type="entry name" value="HERCYNINE OXYGENASE"/>
    <property type="match status" value="1"/>
</dbReference>
<dbReference type="SUPFAM" id="SSF56436">
    <property type="entry name" value="C-type lectin-like"/>
    <property type="match status" value="1"/>
</dbReference>
<keyword evidence="2" id="KW-0408">Iron</keyword>
<dbReference type="EMBL" id="CP016172">
    <property type="protein sequence ID" value="ANN77313.1"/>
    <property type="molecule type" value="Genomic_DNA"/>
</dbReference>
<dbReference type="PANTHER" id="PTHR23150">
    <property type="entry name" value="SULFATASE MODIFYING FACTOR 1, 2"/>
    <property type="match status" value="1"/>
</dbReference>
<dbReference type="OrthoDB" id="9768004at2"/>
<dbReference type="Pfam" id="PF12867">
    <property type="entry name" value="DinB_2"/>
    <property type="match status" value="1"/>
</dbReference>
<dbReference type="AlphaFoldDB" id="A0A193GCG9"/>
<evidence type="ECO:0000313" key="6">
    <source>
        <dbReference type="EMBL" id="ANN77313.1"/>
    </source>
</evidence>
<evidence type="ECO:0000313" key="7">
    <source>
        <dbReference type="Proteomes" id="UP000091926"/>
    </source>
</evidence>
<dbReference type="InterPro" id="IPR051043">
    <property type="entry name" value="Sulfatase_Mod_Factor_Kinase"/>
</dbReference>